<dbReference type="InterPro" id="IPR020610">
    <property type="entry name" value="Thiolase_AS"/>
</dbReference>
<feature type="domain" description="Thiolase N-terminal" evidence="12">
    <location>
        <begin position="30"/>
        <end position="320"/>
    </location>
</feature>
<feature type="domain" description="Thiolase C-terminal" evidence="13">
    <location>
        <begin position="329"/>
        <end position="448"/>
    </location>
</feature>
<evidence type="ECO:0000259" key="13">
    <source>
        <dbReference type="Pfam" id="PF02803"/>
    </source>
</evidence>
<dbReference type="InterPro" id="IPR020617">
    <property type="entry name" value="Thiolase_C"/>
</dbReference>
<dbReference type="Pfam" id="PF00108">
    <property type="entry name" value="Thiolase_N"/>
    <property type="match status" value="1"/>
</dbReference>
<dbReference type="PROSITE" id="PS00099">
    <property type="entry name" value="THIOLASE_3"/>
    <property type="match status" value="1"/>
</dbReference>
<dbReference type="InterPro" id="IPR016039">
    <property type="entry name" value="Thiolase-like"/>
</dbReference>
<dbReference type="InterPro" id="IPR050215">
    <property type="entry name" value="Thiolase-like_sf_Thiolase"/>
</dbReference>
<gene>
    <name evidence="14" type="ORF">COHA_002563</name>
</gene>
<dbReference type="AlphaFoldDB" id="A0AAD5DSS3"/>
<keyword evidence="6" id="KW-0443">Lipid metabolism</keyword>
<dbReference type="PANTHER" id="PTHR43853">
    <property type="entry name" value="3-KETOACYL-COA THIOLASE, PEROXISOMAL"/>
    <property type="match status" value="1"/>
</dbReference>
<reference evidence="14" key="1">
    <citation type="submission" date="2020-11" db="EMBL/GenBank/DDBJ databases">
        <title>Chlorella ohadii genome sequencing and assembly.</title>
        <authorList>
            <person name="Murik O."/>
            <person name="Treves H."/>
            <person name="Kedem I."/>
            <person name="Shotland Y."/>
            <person name="Kaplan A."/>
        </authorList>
    </citation>
    <scope>NUCLEOTIDE SEQUENCE</scope>
    <source>
        <strain evidence="14">1</strain>
    </source>
</reference>
<dbReference type="InterPro" id="IPR020613">
    <property type="entry name" value="Thiolase_CS"/>
</dbReference>
<dbReference type="GO" id="GO:0003988">
    <property type="term" value="F:acetyl-CoA C-acyltransferase activity"/>
    <property type="evidence" value="ECO:0007669"/>
    <property type="project" value="UniProtKB-EC"/>
</dbReference>
<dbReference type="Pfam" id="PF02803">
    <property type="entry name" value="Thiolase_C"/>
    <property type="match status" value="1"/>
</dbReference>
<evidence type="ECO:0000256" key="2">
    <source>
        <dbReference type="ARBA" id="ARBA00010982"/>
    </source>
</evidence>
<proteinExistence type="inferred from homology"/>
<keyword evidence="8 10" id="KW-0012">Acyltransferase</keyword>
<dbReference type="NCBIfam" id="TIGR01930">
    <property type="entry name" value="AcCoA-C-Actrans"/>
    <property type="match status" value="1"/>
</dbReference>
<dbReference type="Proteomes" id="UP001205105">
    <property type="component" value="Unassembled WGS sequence"/>
</dbReference>
<evidence type="ECO:0000256" key="5">
    <source>
        <dbReference type="ARBA" id="ARBA00022946"/>
    </source>
</evidence>
<comment type="similarity">
    <text evidence="2 10">Belongs to the thiolase-like superfamily. Thiolase family.</text>
</comment>
<dbReference type="Gene3D" id="3.40.47.10">
    <property type="match status" value="1"/>
</dbReference>
<keyword evidence="15" id="KW-1185">Reference proteome</keyword>
<dbReference type="GO" id="GO:0005777">
    <property type="term" value="C:peroxisome"/>
    <property type="evidence" value="ECO:0007669"/>
    <property type="project" value="UniProtKB-SubCell"/>
</dbReference>
<keyword evidence="5" id="KW-0809">Transit peptide</keyword>
<evidence type="ECO:0000259" key="12">
    <source>
        <dbReference type="Pfam" id="PF00108"/>
    </source>
</evidence>
<evidence type="ECO:0000256" key="9">
    <source>
        <dbReference type="ARBA" id="ARBA00024073"/>
    </source>
</evidence>
<dbReference type="PANTHER" id="PTHR43853:SF8">
    <property type="entry name" value="3-KETOACYL-COA THIOLASE, PEROXISOMAL"/>
    <property type="match status" value="1"/>
</dbReference>
<dbReference type="SUPFAM" id="SSF53901">
    <property type="entry name" value="Thiolase-like"/>
    <property type="match status" value="2"/>
</dbReference>
<evidence type="ECO:0000256" key="3">
    <source>
        <dbReference type="ARBA" id="ARBA00022679"/>
    </source>
</evidence>
<dbReference type="PROSITE" id="PS00737">
    <property type="entry name" value="THIOLASE_2"/>
    <property type="match status" value="1"/>
</dbReference>
<dbReference type="InterPro" id="IPR020616">
    <property type="entry name" value="Thiolase_N"/>
</dbReference>
<sequence>MGSRPTAAPAAESGTSGKGTGHCHDCAGDVVIVGAVRTANCRAKKGGFKDAFPDDLVVAVLKDVVERAGVKPEEVDDVCFGSVFPSTSKRASELRSATILAGFPVNVPAYTVNRQCCAGLQSIANMAAAIQAGYIDIGIAGGIEFFTRAVWMFGHQTAKEQTKCLNRCVLLTDRAPSAGGLLRSDPLDWQGSDNPKIEGSKDAQDVGLALGLTAENVAEKYHVEREAQDRFAAASHAKAAAAQASGKFDQEIVALKVPRKDASGDTKEVLVAADDSIRADSTFESLAKARLKPYFKKGGTVTAGNCCSVDCAAAVLMMNRAEAERRGLPVLATLRSFVPVAVEPGTMGTAPLVAVPKALERAGITKEEVEVFELNEAFASQQLGLPEDKVNPNGGAIALGHPAGATGVRQTVTLLHELARRQESGDPGPKYGLVSMCAGSGVGAAAVYEIPAKNGKAGGNGN</sequence>
<dbReference type="GO" id="GO:0010124">
    <property type="term" value="P:phenylacetate catabolic process"/>
    <property type="evidence" value="ECO:0007669"/>
    <property type="project" value="TreeGrafter"/>
</dbReference>
<evidence type="ECO:0000313" key="15">
    <source>
        <dbReference type="Proteomes" id="UP001205105"/>
    </source>
</evidence>
<dbReference type="EC" id="2.3.1.16" evidence="9"/>
<dbReference type="GO" id="GO:0006635">
    <property type="term" value="P:fatty acid beta-oxidation"/>
    <property type="evidence" value="ECO:0007669"/>
    <property type="project" value="TreeGrafter"/>
</dbReference>
<comment type="subcellular location">
    <subcellularLocation>
        <location evidence="1">Peroxisome</location>
    </subcellularLocation>
</comment>
<evidence type="ECO:0000256" key="4">
    <source>
        <dbReference type="ARBA" id="ARBA00022832"/>
    </source>
</evidence>
<evidence type="ECO:0000256" key="6">
    <source>
        <dbReference type="ARBA" id="ARBA00023098"/>
    </source>
</evidence>
<keyword evidence="3 10" id="KW-0808">Transferase</keyword>
<evidence type="ECO:0000256" key="1">
    <source>
        <dbReference type="ARBA" id="ARBA00004275"/>
    </source>
</evidence>
<keyword evidence="7" id="KW-0576">Peroxisome</keyword>
<comment type="caution">
    <text evidence="14">The sequence shown here is derived from an EMBL/GenBank/DDBJ whole genome shotgun (WGS) entry which is preliminary data.</text>
</comment>
<name>A0AAD5DSS3_9CHLO</name>
<evidence type="ECO:0000256" key="8">
    <source>
        <dbReference type="ARBA" id="ARBA00023315"/>
    </source>
</evidence>
<evidence type="ECO:0000313" key="14">
    <source>
        <dbReference type="EMBL" id="KAI7843662.1"/>
    </source>
</evidence>
<organism evidence="14 15">
    <name type="scientific">Chlorella ohadii</name>
    <dbReference type="NCBI Taxonomy" id="2649997"/>
    <lineage>
        <taxon>Eukaryota</taxon>
        <taxon>Viridiplantae</taxon>
        <taxon>Chlorophyta</taxon>
        <taxon>core chlorophytes</taxon>
        <taxon>Trebouxiophyceae</taxon>
        <taxon>Chlorellales</taxon>
        <taxon>Chlorellaceae</taxon>
        <taxon>Chlorella clade</taxon>
        <taxon>Chlorella</taxon>
    </lineage>
</organism>
<evidence type="ECO:0000256" key="10">
    <source>
        <dbReference type="RuleBase" id="RU003557"/>
    </source>
</evidence>
<accession>A0AAD5DSS3</accession>
<evidence type="ECO:0000256" key="11">
    <source>
        <dbReference type="SAM" id="MobiDB-lite"/>
    </source>
</evidence>
<evidence type="ECO:0000256" key="7">
    <source>
        <dbReference type="ARBA" id="ARBA00023140"/>
    </source>
</evidence>
<dbReference type="EMBL" id="JADXDR010000036">
    <property type="protein sequence ID" value="KAI7843662.1"/>
    <property type="molecule type" value="Genomic_DNA"/>
</dbReference>
<dbReference type="InterPro" id="IPR002155">
    <property type="entry name" value="Thiolase"/>
</dbReference>
<dbReference type="CDD" id="cd00751">
    <property type="entry name" value="thiolase"/>
    <property type="match status" value="1"/>
</dbReference>
<keyword evidence="4" id="KW-0276">Fatty acid metabolism</keyword>
<protein>
    <recommendedName>
        <fullName evidence="9">acetyl-CoA C-acyltransferase</fullName>
        <ecNumber evidence="9">2.3.1.16</ecNumber>
    </recommendedName>
</protein>
<feature type="region of interest" description="Disordered" evidence="11">
    <location>
        <begin position="1"/>
        <end position="21"/>
    </location>
</feature>